<dbReference type="SUPFAM" id="SSF103032">
    <property type="entry name" value="Hypothetical protein YwqG"/>
    <property type="match status" value="1"/>
</dbReference>
<reference evidence="2" key="1">
    <citation type="submission" date="2023-07" db="EMBL/GenBank/DDBJ databases">
        <authorList>
            <person name="Luz R."/>
            <person name="Cordeiro R."/>
            <person name="Fonseca A."/>
            <person name="Goncalves V."/>
        </authorList>
    </citation>
    <scope>NUCLEOTIDE SEQUENCE [LARGE SCALE GENOMIC DNA]</scope>
    <source>
        <strain evidence="2">BACA0444</strain>
    </source>
</reference>
<dbReference type="Gene3D" id="2.30.320.10">
    <property type="entry name" value="YwqG-like"/>
    <property type="match status" value="1"/>
</dbReference>
<comment type="caution">
    <text evidence="1">The sequence shown here is derived from an EMBL/GenBank/DDBJ whole genome shotgun (WGS) entry which is preliminary data.</text>
</comment>
<evidence type="ECO:0000313" key="2">
    <source>
        <dbReference type="Proteomes" id="UP001268256"/>
    </source>
</evidence>
<protein>
    <submittedName>
        <fullName evidence="1">DUF1963 domain-containing protein</fullName>
    </submittedName>
</protein>
<dbReference type="Pfam" id="PF09234">
    <property type="entry name" value="DUF1963"/>
    <property type="match status" value="1"/>
</dbReference>
<dbReference type="Proteomes" id="UP001268256">
    <property type="component" value="Unassembled WGS sequence"/>
</dbReference>
<dbReference type="RefSeq" id="WP_322876957.1">
    <property type="nucleotide sequence ID" value="NZ_JAVMIP010000001.1"/>
</dbReference>
<name>A0AAE4FR82_9CYAN</name>
<dbReference type="InterPro" id="IPR035948">
    <property type="entry name" value="YwqG-like_sf"/>
</dbReference>
<organism evidence="1 2">
    <name type="scientific">Pseudocalidococcus azoricus BACA0444</name>
    <dbReference type="NCBI Taxonomy" id="2918990"/>
    <lineage>
        <taxon>Bacteria</taxon>
        <taxon>Bacillati</taxon>
        <taxon>Cyanobacteriota</taxon>
        <taxon>Cyanophyceae</taxon>
        <taxon>Acaryochloridales</taxon>
        <taxon>Thermosynechococcaceae</taxon>
        <taxon>Pseudocalidococcus</taxon>
        <taxon>Pseudocalidococcus azoricus</taxon>
    </lineage>
</organism>
<dbReference type="PANTHER" id="PTHR36436:SF6">
    <property type="entry name" value="SLL5081 PROTEIN"/>
    <property type="match status" value="1"/>
</dbReference>
<keyword evidence="2" id="KW-1185">Reference proteome</keyword>
<dbReference type="InterPro" id="IPR015315">
    <property type="entry name" value="DUF1963"/>
</dbReference>
<dbReference type="EMBL" id="JAVMIP010000001">
    <property type="protein sequence ID" value="MDS3859540.1"/>
    <property type="molecule type" value="Genomic_DNA"/>
</dbReference>
<dbReference type="PANTHER" id="PTHR36436">
    <property type="entry name" value="SLL5081 PROTEIN"/>
    <property type="match status" value="1"/>
</dbReference>
<accession>A0AAE4FR82</accession>
<gene>
    <name evidence="1" type="ORF">RIF25_01835</name>
</gene>
<proteinExistence type="predicted"/>
<sequence length="53" mass="6296">MPGATEWQLLFQLDSDDNATMMWGDMGRLYFWCRESDIQAQNFDQAWMILQCS</sequence>
<dbReference type="AlphaFoldDB" id="A0AAE4FR82"/>
<evidence type="ECO:0000313" key="1">
    <source>
        <dbReference type="EMBL" id="MDS3859540.1"/>
    </source>
</evidence>